<organism evidence="1 2">
    <name type="scientific">Setaria italica</name>
    <name type="common">Foxtail millet</name>
    <name type="synonym">Panicum italicum</name>
    <dbReference type="NCBI Taxonomy" id="4555"/>
    <lineage>
        <taxon>Eukaryota</taxon>
        <taxon>Viridiplantae</taxon>
        <taxon>Streptophyta</taxon>
        <taxon>Embryophyta</taxon>
        <taxon>Tracheophyta</taxon>
        <taxon>Spermatophyta</taxon>
        <taxon>Magnoliopsida</taxon>
        <taxon>Liliopsida</taxon>
        <taxon>Poales</taxon>
        <taxon>Poaceae</taxon>
        <taxon>PACMAD clade</taxon>
        <taxon>Panicoideae</taxon>
        <taxon>Panicodae</taxon>
        <taxon>Paniceae</taxon>
        <taxon>Cenchrinae</taxon>
        <taxon>Setaria</taxon>
    </lineage>
</organism>
<dbReference type="AlphaFoldDB" id="K4AN63"/>
<dbReference type="InParanoid" id="K4AN63"/>
<evidence type="ECO:0000313" key="2">
    <source>
        <dbReference type="Proteomes" id="UP000004995"/>
    </source>
</evidence>
<dbReference type="EnsemblPlants" id="KQK92098">
    <property type="protein sequence ID" value="KQK92098"/>
    <property type="gene ID" value="SETIT_040360mg"/>
</dbReference>
<dbReference type="Proteomes" id="UP000004995">
    <property type="component" value="Unassembled WGS sequence"/>
</dbReference>
<accession>K4AN63</accession>
<proteinExistence type="predicted"/>
<reference evidence="1" key="2">
    <citation type="submission" date="2018-08" db="UniProtKB">
        <authorList>
            <consortium name="EnsemblPlants"/>
        </authorList>
    </citation>
    <scope>IDENTIFICATION</scope>
    <source>
        <strain evidence="1">Yugu1</strain>
    </source>
</reference>
<dbReference type="HOGENOM" id="CLU_3393115_0_0_1"/>
<reference evidence="2" key="1">
    <citation type="journal article" date="2012" name="Nat. Biotechnol.">
        <title>Reference genome sequence of the model plant Setaria.</title>
        <authorList>
            <person name="Bennetzen J.L."/>
            <person name="Schmutz J."/>
            <person name="Wang H."/>
            <person name="Percifield R."/>
            <person name="Hawkins J."/>
            <person name="Pontaroli A.C."/>
            <person name="Estep M."/>
            <person name="Feng L."/>
            <person name="Vaughn J.N."/>
            <person name="Grimwood J."/>
            <person name="Jenkins J."/>
            <person name="Barry K."/>
            <person name="Lindquist E."/>
            <person name="Hellsten U."/>
            <person name="Deshpande S."/>
            <person name="Wang X."/>
            <person name="Wu X."/>
            <person name="Mitros T."/>
            <person name="Triplett J."/>
            <person name="Yang X."/>
            <person name="Ye C.Y."/>
            <person name="Mauro-Herrera M."/>
            <person name="Wang L."/>
            <person name="Li P."/>
            <person name="Sharma M."/>
            <person name="Sharma R."/>
            <person name="Ronald P.C."/>
            <person name="Panaud O."/>
            <person name="Kellogg E.A."/>
            <person name="Brutnell T.P."/>
            <person name="Doust A.N."/>
            <person name="Tuskan G.A."/>
            <person name="Rokhsar D."/>
            <person name="Devos K.M."/>
        </authorList>
    </citation>
    <scope>NUCLEOTIDE SEQUENCE [LARGE SCALE GENOMIC DNA]</scope>
    <source>
        <strain evidence="2">cv. Yugu1</strain>
    </source>
</reference>
<dbReference type="Gramene" id="KQK92098">
    <property type="protein sequence ID" value="KQK92098"/>
    <property type="gene ID" value="SETIT_040360mg"/>
</dbReference>
<name>K4AN63_SETIT</name>
<evidence type="ECO:0000313" key="1">
    <source>
        <dbReference type="EnsemblPlants" id="KQK92098"/>
    </source>
</evidence>
<sequence>MMGKHQLPPILELSCRNLLQHYPKPMPCSKIN</sequence>
<keyword evidence="2" id="KW-1185">Reference proteome</keyword>
<dbReference type="EMBL" id="AGNK02006093">
    <property type="status" value="NOT_ANNOTATED_CDS"/>
    <property type="molecule type" value="Genomic_DNA"/>
</dbReference>
<protein>
    <submittedName>
        <fullName evidence="1">Uncharacterized protein</fullName>
    </submittedName>
</protein>